<evidence type="ECO:0000313" key="2">
    <source>
        <dbReference type="EMBL" id="TGL84346.1"/>
    </source>
</evidence>
<dbReference type="NCBIfam" id="NF047472">
    <property type="entry name" value="LA_3696_Nterm"/>
    <property type="match status" value="1"/>
</dbReference>
<keyword evidence="1" id="KW-1133">Transmembrane helix</keyword>
<gene>
    <name evidence="2" type="ORF">EHQ83_11575</name>
</gene>
<dbReference type="RefSeq" id="WP_135571320.1">
    <property type="nucleotide sequence ID" value="NZ_RQGK01000071.1"/>
</dbReference>
<reference evidence="2 3" key="1">
    <citation type="journal article" date="2019" name="PLoS Negl. Trop. Dis.">
        <title>Revisiting the worldwide diversity of Leptospira species in the environment.</title>
        <authorList>
            <person name="Vincent A.T."/>
            <person name="Schiettekatte O."/>
            <person name="Bourhy P."/>
            <person name="Veyrier F.J."/>
            <person name="Picardeau M."/>
        </authorList>
    </citation>
    <scope>NUCLEOTIDE SEQUENCE [LARGE SCALE GENOMIC DNA]</scope>
    <source>
        <strain evidence="2 3">201702445</strain>
    </source>
</reference>
<dbReference type="EMBL" id="RQGM01000042">
    <property type="protein sequence ID" value="TGL84346.1"/>
    <property type="molecule type" value="Genomic_DNA"/>
</dbReference>
<proteinExistence type="predicted"/>
<evidence type="ECO:0000256" key="1">
    <source>
        <dbReference type="SAM" id="Phobius"/>
    </source>
</evidence>
<dbReference type="AlphaFoldDB" id="A0A6N4QUN8"/>
<protein>
    <recommendedName>
        <fullName evidence="4">DUF1640 domain-containing protein</fullName>
    </recommendedName>
</protein>
<organism evidence="2 3">
    <name type="scientific">Leptospira yasudae</name>
    <dbReference type="NCBI Taxonomy" id="2202201"/>
    <lineage>
        <taxon>Bacteria</taxon>
        <taxon>Pseudomonadati</taxon>
        <taxon>Spirochaetota</taxon>
        <taxon>Spirochaetia</taxon>
        <taxon>Leptospirales</taxon>
        <taxon>Leptospiraceae</taxon>
        <taxon>Leptospira</taxon>
    </lineage>
</organism>
<name>A0A6N4QUN8_9LEPT</name>
<keyword evidence="1" id="KW-0812">Transmembrane</keyword>
<dbReference type="Gene3D" id="1.20.58.130">
    <property type="match status" value="1"/>
</dbReference>
<feature type="transmembrane region" description="Helical" evidence="1">
    <location>
        <begin position="108"/>
        <end position="124"/>
    </location>
</feature>
<evidence type="ECO:0000313" key="3">
    <source>
        <dbReference type="Proteomes" id="UP000297613"/>
    </source>
</evidence>
<evidence type="ECO:0008006" key="4">
    <source>
        <dbReference type="Google" id="ProtNLM"/>
    </source>
</evidence>
<dbReference type="Proteomes" id="UP000297613">
    <property type="component" value="Unassembled WGS sequence"/>
</dbReference>
<comment type="caution">
    <text evidence="2">The sequence shown here is derived from an EMBL/GenBank/DDBJ whole genome shotgun (WGS) entry which is preliminary data.</text>
</comment>
<accession>A0A6N4QUN8</accession>
<keyword evidence="1" id="KW-0472">Membrane</keyword>
<sequence>MTALVQKVPRRLGELLGPEGTIEFVDYLNRAFGNIHSNAIETVSDRFELRLSDENSKLRAEISGLKTELRSEFQSEFSRLRSEFAEHRADIKSEIAEIHKAISVQTKWILGAVIGLVGVFSILIKF</sequence>